<accession>A0A840RSJ2</accession>
<proteinExistence type="predicted"/>
<organism evidence="1 2">
    <name type="scientific">Glaciimonas immobilis</name>
    <dbReference type="NCBI Taxonomy" id="728004"/>
    <lineage>
        <taxon>Bacteria</taxon>
        <taxon>Pseudomonadati</taxon>
        <taxon>Pseudomonadota</taxon>
        <taxon>Betaproteobacteria</taxon>
        <taxon>Burkholderiales</taxon>
        <taxon>Oxalobacteraceae</taxon>
        <taxon>Glaciimonas</taxon>
    </lineage>
</organism>
<keyword evidence="2" id="KW-1185">Reference proteome</keyword>
<comment type="caution">
    <text evidence="1">The sequence shown here is derived from an EMBL/GenBank/DDBJ whole genome shotgun (WGS) entry which is preliminary data.</text>
</comment>
<reference evidence="1 2" key="1">
    <citation type="submission" date="2020-08" db="EMBL/GenBank/DDBJ databases">
        <title>Genomic Encyclopedia of Type Strains, Phase IV (KMG-IV): sequencing the most valuable type-strain genomes for metagenomic binning, comparative biology and taxonomic classification.</title>
        <authorList>
            <person name="Goeker M."/>
        </authorList>
    </citation>
    <scope>NUCLEOTIDE SEQUENCE [LARGE SCALE GENOMIC DNA]</scope>
    <source>
        <strain evidence="1 2">DSM 23240</strain>
    </source>
</reference>
<evidence type="ECO:0000313" key="1">
    <source>
        <dbReference type="EMBL" id="MBB5201467.1"/>
    </source>
</evidence>
<name>A0A840RSJ2_9BURK</name>
<dbReference type="EMBL" id="JACHHQ010000007">
    <property type="protein sequence ID" value="MBB5201467.1"/>
    <property type="molecule type" value="Genomic_DNA"/>
</dbReference>
<gene>
    <name evidence="1" type="ORF">HNR39_003320</name>
</gene>
<evidence type="ECO:0000313" key="2">
    <source>
        <dbReference type="Proteomes" id="UP000571084"/>
    </source>
</evidence>
<dbReference type="Proteomes" id="UP000571084">
    <property type="component" value="Unassembled WGS sequence"/>
</dbReference>
<sequence>MDQLFPFGSPVLIYLAAREPRTRWKIACSEIYLFAPDQSRERSFLAIYNTFVILEVTIFVAASPPHRT</sequence>
<dbReference type="AlphaFoldDB" id="A0A840RSJ2"/>
<protein>
    <submittedName>
        <fullName evidence="1">Uncharacterized protein</fullName>
    </submittedName>
</protein>